<evidence type="ECO:0000256" key="1">
    <source>
        <dbReference type="SAM" id="MobiDB-lite"/>
    </source>
</evidence>
<dbReference type="InterPro" id="IPR013783">
    <property type="entry name" value="Ig-like_fold"/>
</dbReference>
<feature type="compositionally biased region" description="Polar residues" evidence="1">
    <location>
        <begin position="442"/>
        <end position="457"/>
    </location>
</feature>
<dbReference type="PROSITE" id="PS50093">
    <property type="entry name" value="PKD"/>
    <property type="match status" value="1"/>
</dbReference>
<evidence type="ECO:0000313" key="3">
    <source>
        <dbReference type="EMBL" id="MDP9830168.1"/>
    </source>
</evidence>
<dbReference type="CDD" id="cd00146">
    <property type="entry name" value="PKD"/>
    <property type="match status" value="1"/>
</dbReference>
<dbReference type="InterPro" id="IPR015943">
    <property type="entry name" value="WD40/YVTN_repeat-like_dom_sf"/>
</dbReference>
<dbReference type="SUPFAM" id="SSF49299">
    <property type="entry name" value="PKD domain"/>
    <property type="match status" value="1"/>
</dbReference>
<feature type="compositionally biased region" description="Low complexity" evidence="1">
    <location>
        <begin position="420"/>
        <end position="434"/>
    </location>
</feature>
<dbReference type="Gene3D" id="2.60.40.10">
    <property type="entry name" value="Immunoglobulins"/>
    <property type="match status" value="1"/>
</dbReference>
<dbReference type="InterPro" id="IPR000601">
    <property type="entry name" value="PKD_dom"/>
</dbReference>
<dbReference type="SUPFAM" id="SSF50974">
    <property type="entry name" value="Nitrous oxide reductase, N-terminal domain"/>
    <property type="match status" value="1"/>
</dbReference>
<dbReference type="InterPro" id="IPR011050">
    <property type="entry name" value="Pectin_lyase_fold/virulence"/>
</dbReference>
<reference evidence="3 4" key="1">
    <citation type="submission" date="2023-07" db="EMBL/GenBank/DDBJ databases">
        <title>Sequencing the genomes of 1000 actinobacteria strains.</title>
        <authorList>
            <person name="Klenk H.-P."/>
        </authorList>
    </citation>
    <scope>NUCLEOTIDE SEQUENCE [LARGE SCALE GENOMIC DNA]</scope>
    <source>
        <strain evidence="3 4">DSM 44388</strain>
    </source>
</reference>
<comment type="caution">
    <text evidence="3">The sequence shown here is derived from an EMBL/GenBank/DDBJ whole genome shotgun (WGS) entry which is preliminary data.</text>
</comment>
<keyword evidence="4" id="KW-1185">Reference proteome</keyword>
<gene>
    <name evidence="3" type="ORF">J2S57_005917</name>
</gene>
<sequence length="896" mass="94012">MTGNRRPTAILAFAGVLVLLVIGLEVLRDTGFPQQQVQMPYSAAWLSSNQIGSVTLLDGDSADVVTQVPVGKNGDELSTSQQGADAYTVNRTRGTFARIDGATFTTHDRPAPSTEPLQIIPASTTVFGVDAAGTVITPMDPETLTGDESSLLPLSPSSDVQSAVDSDGSLWMLDRSTGTVARMHDDRQGPARRLLPPATGFLTLSQGRAALLDAATGKVWRLDTTDQMTNSAREIDFTGASTIVLSGGDDDRLRLVDPERALLTSCPTDGSSCSQVFLGSGARDLGAALPVRGRLFVPDFTAGLVWIVNELDFKIVARAPVLPPATEFELVERGGFVFFNDPQSAAAGVVDLDGTVRRTRKYESRVKPVTPATPQPAATPSRPPSPNPSRQPTPHSPPPPSHPQTPTRSPSPGRPPIPHPSLTATPTSAAPTPSRTRRFPTVSATTRPPKPSLTSDPRPTPTISAGPIGGTGTGSATTPPRSTLRIEVHPGTEGLIGTDFHFRAQVSGGDQMGQVRWNFGDGVIGEGLNATHAYTEAGRWSVQASATVPGSNQVLTEPVLITTTEPKTVQGIACGQTVTENVVLTEDLDCGRGPGITVGKDGVTVDLNDHSITGAEGNLLLDFDSRAEVTLRNGTLRKGVVSRTRAHAVLLTDLTLDHVDLPSTQASPTLRNLHMSGGKISMLKVSLTLTDSTLTDIDMKTGFGTLDTHANTFINSSIEVAIGEMFADNTLINTMLKLSATPPPVRGNTFRGGASGILLEHPNAPEISGNHFFGTDVGIRILADSNYRFSIRGNDFHDAGSAAVLLDTKPHSEEGVAIISDNTIEGSGTSGTELDSDGHRIDDGIHINNPASPVEIARNTITDSADHAIEAYGNITDGGGNTSSGSPQGCLGVACP</sequence>
<accession>A0ABT9PBT8</accession>
<dbReference type="Pfam" id="PF18911">
    <property type="entry name" value="PKD_4"/>
    <property type="match status" value="1"/>
</dbReference>
<name>A0ABT9PBT8_9ACTN</name>
<dbReference type="Pfam" id="PF05048">
    <property type="entry name" value="NosD"/>
    <property type="match status" value="1"/>
</dbReference>
<dbReference type="SUPFAM" id="SSF51126">
    <property type="entry name" value="Pectin lyase-like"/>
    <property type="match status" value="1"/>
</dbReference>
<feature type="region of interest" description="Disordered" evidence="1">
    <location>
        <begin position="361"/>
        <end position="482"/>
    </location>
</feature>
<dbReference type="Gene3D" id="2.160.20.10">
    <property type="entry name" value="Single-stranded right-handed beta-helix, Pectin lyase-like"/>
    <property type="match status" value="1"/>
</dbReference>
<dbReference type="InterPro" id="IPR012334">
    <property type="entry name" value="Pectin_lyas_fold"/>
</dbReference>
<dbReference type="RefSeq" id="WP_307249086.1">
    <property type="nucleotide sequence ID" value="NZ_JAUSQZ010000001.1"/>
</dbReference>
<dbReference type="EMBL" id="JAUSQZ010000001">
    <property type="protein sequence ID" value="MDP9830168.1"/>
    <property type="molecule type" value="Genomic_DNA"/>
</dbReference>
<dbReference type="Proteomes" id="UP001235712">
    <property type="component" value="Unassembled WGS sequence"/>
</dbReference>
<dbReference type="InterPro" id="IPR011045">
    <property type="entry name" value="N2O_reductase_N"/>
</dbReference>
<dbReference type="SMART" id="SM00710">
    <property type="entry name" value="PbH1"/>
    <property type="match status" value="6"/>
</dbReference>
<protein>
    <recommendedName>
        <fullName evidence="2">PKD domain-containing protein</fullName>
    </recommendedName>
</protein>
<proteinExistence type="predicted"/>
<evidence type="ECO:0000313" key="4">
    <source>
        <dbReference type="Proteomes" id="UP001235712"/>
    </source>
</evidence>
<feature type="compositionally biased region" description="Low complexity" evidence="1">
    <location>
        <begin position="370"/>
        <end position="380"/>
    </location>
</feature>
<feature type="compositionally biased region" description="Pro residues" evidence="1">
    <location>
        <begin position="381"/>
        <end position="403"/>
    </location>
</feature>
<feature type="domain" description="PKD" evidence="2">
    <location>
        <begin position="492"/>
        <end position="547"/>
    </location>
</feature>
<evidence type="ECO:0000259" key="2">
    <source>
        <dbReference type="PROSITE" id="PS50093"/>
    </source>
</evidence>
<dbReference type="Gene3D" id="2.130.10.10">
    <property type="entry name" value="YVTN repeat-like/Quinoprotein amine dehydrogenase"/>
    <property type="match status" value="1"/>
</dbReference>
<dbReference type="InterPro" id="IPR006626">
    <property type="entry name" value="PbH1"/>
</dbReference>
<dbReference type="InterPro" id="IPR007742">
    <property type="entry name" value="NosD_dom"/>
</dbReference>
<dbReference type="InterPro" id="IPR035986">
    <property type="entry name" value="PKD_dom_sf"/>
</dbReference>
<organism evidence="3 4">
    <name type="scientific">Kineosporia succinea</name>
    <dbReference type="NCBI Taxonomy" id="84632"/>
    <lineage>
        <taxon>Bacteria</taxon>
        <taxon>Bacillati</taxon>
        <taxon>Actinomycetota</taxon>
        <taxon>Actinomycetes</taxon>
        <taxon>Kineosporiales</taxon>
        <taxon>Kineosporiaceae</taxon>
        <taxon>Kineosporia</taxon>
    </lineage>
</organism>